<dbReference type="AlphaFoldDB" id="A0A844FWJ9"/>
<keyword evidence="1" id="KW-1133">Transmembrane helix</keyword>
<evidence type="ECO:0000313" key="2">
    <source>
        <dbReference type="EMBL" id="MST95630.1"/>
    </source>
</evidence>
<organism evidence="2 3">
    <name type="scientific">Victivallis lenta</name>
    <dbReference type="NCBI Taxonomy" id="2606640"/>
    <lineage>
        <taxon>Bacteria</taxon>
        <taxon>Pseudomonadati</taxon>
        <taxon>Lentisphaerota</taxon>
        <taxon>Lentisphaeria</taxon>
        <taxon>Victivallales</taxon>
        <taxon>Victivallaceae</taxon>
        <taxon>Victivallis</taxon>
    </lineage>
</organism>
<comment type="caution">
    <text evidence="2">The sequence shown here is derived from an EMBL/GenBank/DDBJ whole genome shotgun (WGS) entry which is preliminary data.</text>
</comment>
<feature type="transmembrane region" description="Helical" evidence="1">
    <location>
        <begin position="85"/>
        <end position="109"/>
    </location>
</feature>
<evidence type="ECO:0000313" key="3">
    <source>
        <dbReference type="Proteomes" id="UP000435649"/>
    </source>
</evidence>
<keyword evidence="3" id="KW-1185">Reference proteome</keyword>
<accession>A0A844FWJ9</accession>
<protein>
    <submittedName>
        <fullName evidence="2">Uncharacterized protein</fullName>
    </submittedName>
</protein>
<feature type="transmembrane region" description="Helical" evidence="1">
    <location>
        <begin position="6"/>
        <end position="29"/>
    </location>
</feature>
<dbReference type="RefSeq" id="WP_154416701.1">
    <property type="nucleotide sequence ID" value="NZ_CALXOB010000042.1"/>
</dbReference>
<dbReference type="EMBL" id="VUNS01000001">
    <property type="protein sequence ID" value="MST95630.1"/>
    <property type="molecule type" value="Genomic_DNA"/>
</dbReference>
<dbReference type="Proteomes" id="UP000435649">
    <property type="component" value="Unassembled WGS sequence"/>
</dbReference>
<feature type="transmembrane region" description="Helical" evidence="1">
    <location>
        <begin position="45"/>
        <end position="73"/>
    </location>
</feature>
<keyword evidence="1" id="KW-0812">Transmembrane</keyword>
<gene>
    <name evidence="2" type="ORF">FYJ85_01025</name>
</gene>
<evidence type="ECO:0000256" key="1">
    <source>
        <dbReference type="SAM" id="Phobius"/>
    </source>
</evidence>
<proteinExistence type="predicted"/>
<keyword evidence="1" id="KW-0472">Membrane</keyword>
<sequence>MREFTSSIMLLFYLTAFFGASFAAGAFLLRRCGKKFNLELSRKRVLLLSGTGILGHLIPHTFGVIGVLLLLLLLTKWCKIRFRPALILTAAVWAVQYALFWIVYFLLFYRR</sequence>
<reference evidence="2 3" key="1">
    <citation type="submission" date="2019-08" db="EMBL/GenBank/DDBJ databases">
        <title>In-depth cultivation of the pig gut microbiome towards novel bacterial diversity and tailored functional studies.</title>
        <authorList>
            <person name="Wylensek D."/>
            <person name="Hitch T.C.A."/>
            <person name="Clavel T."/>
        </authorList>
    </citation>
    <scope>NUCLEOTIDE SEQUENCE [LARGE SCALE GENOMIC DNA]</scope>
    <source>
        <strain evidence="2 3">BBE-744-WT-12</strain>
    </source>
</reference>
<name>A0A844FWJ9_9BACT</name>